<evidence type="ECO:0000313" key="2">
    <source>
        <dbReference type="Proteomes" id="UP001189429"/>
    </source>
</evidence>
<organism evidence="1 2">
    <name type="scientific">Prorocentrum cordatum</name>
    <dbReference type="NCBI Taxonomy" id="2364126"/>
    <lineage>
        <taxon>Eukaryota</taxon>
        <taxon>Sar</taxon>
        <taxon>Alveolata</taxon>
        <taxon>Dinophyceae</taxon>
        <taxon>Prorocentrales</taxon>
        <taxon>Prorocentraceae</taxon>
        <taxon>Prorocentrum</taxon>
    </lineage>
</organism>
<reference evidence="1" key="1">
    <citation type="submission" date="2023-10" db="EMBL/GenBank/DDBJ databases">
        <authorList>
            <person name="Chen Y."/>
            <person name="Shah S."/>
            <person name="Dougan E. K."/>
            <person name="Thang M."/>
            <person name="Chan C."/>
        </authorList>
    </citation>
    <scope>NUCLEOTIDE SEQUENCE [LARGE SCALE GENOMIC DNA]</scope>
</reference>
<gene>
    <name evidence="1" type="ORF">PCOR1329_LOCUS8059</name>
</gene>
<accession>A0ABN9Q5R7</accession>
<feature type="non-terminal residue" evidence="1">
    <location>
        <position position="226"/>
    </location>
</feature>
<evidence type="ECO:0000313" key="1">
    <source>
        <dbReference type="EMBL" id="CAK0799697.1"/>
    </source>
</evidence>
<dbReference type="Proteomes" id="UP001189429">
    <property type="component" value="Unassembled WGS sequence"/>
</dbReference>
<name>A0ABN9Q5R7_9DINO</name>
<comment type="caution">
    <text evidence="1">The sequence shown here is derived from an EMBL/GenBank/DDBJ whole genome shotgun (WGS) entry which is preliminary data.</text>
</comment>
<protein>
    <submittedName>
        <fullName evidence="1">Uncharacterized protein</fullName>
    </submittedName>
</protein>
<proteinExistence type="predicted"/>
<dbReference type="EMBL" id="CAUYUJ010002209">
    <property type="protein sequence ID" value="CAK0799697.1"/>
    <property type="molecule type" value="Genomic_DNA"/>
</dbReference>
<feature type="non-terminal residue" evidence="1">
    <location>
        <position position="1"/>
    </location>
</feature>
<sequence length="226" mass="24250">DTGYKIAAAMSNARMKSIIAKSARRAQKGSLPDAQCVELAVTMGARDRIAAMALKALESDPLMMTFGSGDAFPSTCRDFLPQVLRHGGCPRSVLNVVDAIYVSPLAWINLSGTMQDLFHRARRLKRRVGGICAGDAGAALPSMQMSRPLSSTFYAAKHLARLALEALARQMAPPAAVHSTYLETRVQTKLAKLAPRWANAQVAPTAKYLGALLGPSVTSDARWKKA</sequence>
<keyword evidence="2" id="KW-1185">Reference proteome</keyword>